<dbReference type="Proteomes" id="UP001206572">
    <property type="component" value="Unassembled WGS sequence"/>
</dbReference>
<dbReference type="Pfam" id="PF03466">
    <property type="entry name" value="LysR_substrate"/>
    <property type="match status" value="1"/>
</dbReference>
<keyword evidence="3" id="KW-0238">DNA-binding</keyword>
<dbReference type="CDD" id="cd08432">
    <property type="entry name" value="PBP2_GcdR_TrpI_HvrB_AmpR_like"/>
    <property type="match status" value="1"/>
</dbReference>
<evidence type="ECO:0000256" key="4">
    <source>
        <dbReference type="ARBA" id="ARBA00023163"/>
    </source>
</evidence>
<evidence type="ECO:0000256" key="3">
    <source>
        <dbReference type="ARBA" id="ARBA00023125"/>
    </source>
</evidence>
<evidence type="ECO:0000256" key="2">
    <source>
        <dbReference type="ARBA" id="ARBA00023015"/>
    </source>
</evidence>
<evidence type="ECO:0000256" key="1">
    <source>
        <dbReference type="ARBA" id="ARBA00009437"/>
    </source>
</evidence>
<dbReference type="InterPro" id="IPR036388">
    <property type="entry name" value="WH-like_DNA-bd_sf"/>
</dbReference>
<organism evidence="6 7">
    <name type="scientific">Massilia agri</name>
    <dbReference type="NCBI Taxonomy" id="1886785"/>
    <lineage>
        <taxon>Bacteria</taxon>
        <taxon>Pseudomonadati</taxon>
        <taxon>Pseudomonadota</taxon>
        <taxon>Betaproteobacteria</taxon>
        <taxon>Burkholderiales</taxon>
        <taxon>Oxalobacteraceae</taxon>
        <taxon>Telluria group</taxon>
        <taxon>Massilia</taxon>
    </lineage>
</organism>
<dbReference type="Pfam" id="PF00126">
    <property type="entry name" value="HTH_1"/>
    <property type="match status" value="1"/>
</dbReference>
<sequence length="290" mass="32204">MKARANPPLIAARSFEAAARHASFQRAAQELNVTPTAISHQVKRLEAYLGTRLFVRKNRQVTLTEDGQALCARLGELFSALEQTLDPAAFAQAKPLRITAMPSLAAKWLAHRVAEYALQAAFPVELSDDDRVVDFGDGAFDIALRYGDGNYPGVAVHPWMRAQVLAVCSPALLPAADVLEHTLIHDSTIHLPGKPPGWEEWLRRKQLTLPPGHPCLRYSSVYLALEAARAGKGFALAPEPLVRDDLRQGRLVAPFPHSLDNPYAFWIVHPHHLEADPRVQAFTRWLRECD</sequence>
<dbReference type="InterPro" id="IPR036390">
    <property type="entry name" value="WH_DNA-bd_sf"/>
</dbReference>
<dbReference type="PANTHER" id="PTHR30537:SF74">
    <property type="entry name" value="HTH-TYPE TRANSCRIPTIONAL REGULATOR TRPI"/>
    <property type="match status" value="1"/>
</dbReference>
<evidence type="ECO:0000259" key="5">
    <source>
        <dbReference type="PROSITE" id="PS50931"/>
    </source>
</evidence>
<keyword evidence="7" id="KW-1185">Reference proteome</keyword>
<dbReference type="Gene3D" id="1.10.10.10">
    <property type="entry name" value="Winged helix-like DNA-binding domain superfamily/Winged helix DNA-binding domain"/>
    <property type="match status" value="1"/>
</dbReference>
<keyword evidence="4" id="KW-0804">Transcription</keyword>
<dbReference type="InterPro" id="IPR000847">
    <property type="entry name" value="LysR_HTH_N"/>
</dbReference>
<reference evidence="6 7" key="1">
    <citation type="submission" date="2022-08" db="EMBL/GenBank/DDBJ databases">
        <title>Reclassification of Massilia species as members of the genera Telluria, Duganella, Pseudoduganella, Mokoshia gen. nov. and Zemynaea gen. nov. using orthogonal and non-orthogonal genome-based approaches.</title>
        <authorList>
            <person name="Bowman J.P."/>
        </authorList>
    </citation>
    <scope>NUCLEOTIDE SEQUENCE [LARGE SCALE GENOMIC DNA]</scope>
    <source>
        <strain evidence="6 7">JCM 31661</strain>
    </source>
</reference>
<dbReference type="SUPFAM" id="SSF53850">
    <property type="entry name" value="Periplasmic binding protein-like II"/>
    <property type="match status" value="1"/>
</dbReference>
<dbReference type="SUPFAM" id="SSF46785">
    <property type="entry name" value="Winged helix' DNA-binding domain"/>
    <property type="match status" value="1"/>
</dbReference>
<protein>
    <submittedName>
        <fullName evidence="6">LysR substrate-binding domain-containing protein</fullName>
    </submittedName>
</protein>
<dbReference type="RefSeq" id="WP_258827531.1">
    <property type="nucleotide sequence ID" value="NZ_JANUHA010000005.1"/>
</dbReference>
<dbReference type="InterPro" id="IPR058163">
    <property type="entry name" value="LysR-type_TF_proteobact-type"/>
</dbReference>
<dbReference type="PRINTS" id="PR00039">
    <property type="entry name" value="HTHLYSR"/>
</dbReference>
<evidence type="ECO:0000313" key="6">
    <source>
        <dbReference type="EMBL" id="MCS0596491.1"/>
    </source>
</evidence>
<dbReference type="EMBL" id="JANUHA010000005">
    <property type="protein sequence ID" value="MCS0596491.1"/>
    <property type="molecule type" value="Genomic_DNA"/>
</dbReference>
<keyword evidence="2" id="KW-0805">Transcription regulation</keyword>
<dbReference type="PROSITE" id="PS50931">
    <property type="entry name" value="HTH_LYSR"/>
    <property type="match status" value="1"/>
</dbReference>
<gene>
    <name evidence="6" type="ORF">NX780_09015</name>
</gene>
<accession>A0ABT2AK09</accession>
<comment type="similarity">
    <text evidence="1">Belongs to the LysR transcriptional regulatory family.</text>
</comment>
<comment type="caution">
    <text evidence="6">The sequence shown here is derived from an EMBL/GenBank/DDBJ whole genome shotgun (WGS) entry which is preliminary data.</text>
</comment>
<dbReference type="InterPro" id="IPR005119">
    <property type="entry name" value="LysR_subst-bd"/>
</dbReference>
<name>A0ABT2AK09_9BURK</name>
<feature type="domain" description="HTH lysR-type" evidence="5">
    <location>
        <begin position="7"/>
        <end position="64"/>
    </location>
</feature>
<proteinExistence type="inferred from homology"/>
<dbReference type="PANTHER" id="PTHR30537">
    <property type="entry name" value="HTH-TYPE TRANSCRIPTIONAL REGULATOR"/>
    <property type="match status" value="1"/>
</dbReference>
<dbReference type="Gene3D" id="3.40.190.10">
    <property type="entry name" value="Periplasmic binding protein-like II"/>
    <property type="match status" value="2"/>
</dbReference>
<evidence type="ECO:0000313" key="7">
    <source>
        <dbReference type="Proteomes" id="UP001206572"/>
    </source>
</evidence>